<organism evidence="1 2">
    <name type="scientific">Allacma fusca</name>
    <dbReference type="NCBI Taxonomy" id="39272"/>
    <lineage>
        <taxon>Eukaryota</taxon>
        <taxon>Metazoa</taxon>
        <taxon>Ecdysozoa</taxon>
        <taxon>Arthropoda</taxon>
        <taxon>Hexapoda</taxon>
        <taxon>Collembola</taxon>
        <taxon>Symphypleona</taxon>
        <taxon>Sminthuridae</taxon>
        <taxon>Allacma</taxon>
    </lineage>
</organism>
<dbReference type="Proteomes" id="UP000708208">
    <property type="component" value="Unassembled WGS sequence"/>
</dbReference>
<keyword evidence="2" id="KW-1185">Reference proteome</keyword>
<name>A0A8J2NXS1_9HEXA</name>
<sequence>DLVARRKVLKANLTRLKKKVIEEAPAEWDIDTICLHEEHIDGLRKEFRNLYDEIFAHCKEAQEESHQRNYDEINDRCDEVKVAVKRILRELVGQQQHNYQRQSREHVPNEINVKLPKFDIPKFSGD</sequence>
<feature type="non-terminal residue" evidence="1">
    <location>
        <position position="1"/>
    </location>
</feature>
<gene>
    <name evidence="1" type="ORF">AFUS01_LOCUS7535</name>
</gene>
<evidence type="ECO:0000313" key="1">
    <source>
        <dbReference type="EMBL" id="CAG7718114.1"/>
    </source>
</evidence>
<comment type="caution">
    <text evidence="1">The sequence shown here is derived from an EMBL/GenBank/DDBJ whole genome shotgun (WGS) entry which is preliminary data.</text>
</comment>
<protein>
    <submittedName>
        <fullName evidence="1">Uncharacterized protein</fullName>
    </submittedName>
</protein>
<proteinExistence type="predicted"/>
<accession>A0A8J2NXS1</accession>
<evidence type="ECO:0000313" key="2">
    <source>
        <dbReference type="Proteomes" id="UP000708208"/>
    </source>
</evidence>
<reference evidence="1" key="1">
    <citation type="submission" date="2021-06" db="EMBL/GenBank/DDBJ databases">
        <authorList>
            <person name="Hodson N. C."/>
            <person name="Mongue J. A."/>
            <person name="Jaron S. K."/>
        </authorList>
    </citation>
    <scope>NUCLEOTIDE SEQUENCE</scope>
</reference>
<dbReference type="AlphaFoldDB" id="A0A8J2NXS1"/>
<dbReference type="EMBL" id="CAJVCH010050995">
    <property type="protein sequence ID" value="CAG7718114.1"/>
    <property type="molecule type" value="Genomic_DNA"/>
</dbReference>